<evidence type="ECO:0000256" key="4">
    <source>
        <dbReference type="ARBA" id="ARBA00023235"/>
    </source>
</evidence>
<dbReference type="SUPFAM" id="SSF54534">
    <property type="entry name" value="FKBP-like"/>
    <property type="match status" value="1"/>
</dbReference>
<dbReference type="InterPro" id="IPR001179">
    <property type="entry name" value="PPIase_FKBP_dom"/>
</dbReference>
<dbReference type="PANTHER" id="PTHR43811">
    <property type="entry name" value="FKBP-TYPE PEPTIDYL-PROLYL CIS-TRANS ISOMERASE FKPA"/>
    <property type="match status" value="1"/>
</dbReference>
<keyword evidence="9" id="KW-1185">Reference proteome</keyword>
<dbReference type="AlphaFoldDB" id="A0AAX4PNG9"/>
<keyword evidence="4 5" id="KW-0413">Isomerase</keyword>
<dbReference type="PROSITE" id="PS50059">
    <property type="entry name" value="FKBP_PPIASE"/>
    <property type="match status" value="1"/>
</dbReference>
<evidence type="ECO:0000313" key="8">
    <source>
        <dbReference type="EMBL" id="WZN67099.1"/>
    </source>
</evidence>
<sequence length="219" mass="24232">MARLETRAARSRASNVPRQRARITCRCAPNRTPSREEDGVARRHVVSIGGLVSVGLGLGLGLKSPARAEEGKYERTKLGVPYEEVYVGTNADSSRVVQVGDDVLVDYVMRRSNGYFIYGTVEGVSFQPSDVPAEPFFFRVGDEGVIPGLSDVVLGMRKGGKRRALIAPRFGYTGDKEFTRQPKELTLQPLPPTFATKRQLLNHCNEPLLFEVQLVKIIK</sequence>
<name>A0AAX4PNG9_9CHLO</name>
<accession>A0AAX4PNG9</accession>
<feature type="domain" description="PPIase FKBP-type" evidence="7">
    <location>
        <begin position="100"/>
        <end position="218"/>
    </location>
</feature>
<dbReference type="EMBL" id="CP151518">
    <property type="protein sequence ID" value="WZN67099.1"/>
    <property type="molecule type" value="Genomic_DNA"/>
</dbReference>
<dbReference type="EC" id="5.2.1.8" evidence="2 5"/>
<dbReference type="PANTHER" id="PTHR43811:SF26">
    <property type="entry name" value="PEPTIDYL-PROLYL CIS-TRANS ISOMERASE FKBP16-1, CHLOROPLASTIC"/>
    <property type="match status" value="1"/>
</dbReference>
<evidence type="ECO:0000256" key="5">
    <source>
        <dbReference type="PROSITE-ProRule" id="PRU00277"/>
    </source>
</evidence>
<evidence type="ECO:0000313" key="9">
    <source>
        <dbReference type="Proteomes" id="UP001472866"/>
    </source>
</evidence>
<evidence type="ECO:0000259" key="7">
    <source>
        <dbReference type="PROSITE" id="PS50059"/>
    </source>
</evidence>
<protein>
    <recommendedName>
        <fullName evidence="2 5">peptidylprolyl isomerase</fullName>
        <ecNumber evidence="2 5">5.2.1.8</ecNumber>
    </recommendedName>
</protein>
<gene>
    <name evidence="8" type="ORF">HKI87_18g86710</name>
</gene>
<reference evidence="8 9" key="1">
    <citation type="submission" date="2024-03" db="EMBL/GenBank/DDBJ databases">
        <title>Complete genome sequence of the green alga Chloropicon roscoffensis RCC1871.</title>
        <authorList>
            <person name="Lemieux C."/>
            <person name="Pombert J.-F."/>
            <person name="Otis C."/>
            <person name="Turmel M."/>
        </authorList>
    </citation>
    <scope>NUCLEOTIDE SEQUENCE [LARGE SCALE GENOMIC DNA]</scope>
    <source>
        <strain evidence="8 9">RCC1871</strain>
    </source>
</reference>
<dbReference type="GO" id="GO:0003755">
    <property type="term" value="F:peptidyl-prolyl cis-trans isomerase activity"/>
    <property type="evidence" value="ECO:0007669"/>
    <property type="project" value="UniProtKB-KW"/>
</dbReference>
<dbReference type="Proteomes" id="UP001472866">
    <property type="component" value="Chromosome 18"/>
</dbReference>
<evidence type="ECO:0000256" key="6">
    <source>
        <dbReference type="SAM" id="MobiDB-lite"/>
    </source>
</evidence>
<dbReference type="InterPro" id="IPR046357">
    <property type="entry name" value="PPIase_dom_sf"/>
</dbReference>
<evidence type="ECO:0000256" key="2">
    <source>
        <dbReference type="ARBA" id="ARBA00013194"/>
    </source>
</evidence>
<evidence type="ECO:0000256" key="1">
    <source>
        <dbReference type="ARBA" id="ARBA00000971"/>
    </source>
</evidence>
<dbReference type="Gene3D" id="3.10.50.40">
    <property type="match status" value="1"/>
</dbReference>
<keyword evidence="3 5" id="KW-0697">Rotamase</keyword>
<organism evidence="8 9">
    <name type="scientific">Chloropicon roscoffensis</name>
    <dbReference type="NCBI Taxonomy" id="1461544"/>
    <lineage>
        <taxon>Eukaryota</taxon>
        <taxon>Viridiplantae</taxon>
        <taxon>Chlorophyta</taxon>
        <taxon>Chloropicophyceae</taxon>
        <taxon>Chloropicales</taxon>
        <taxon>Chloropicaceae</taxon>
        <taxon>Chloropicon</taxon>
    </lineage>
</organism>
<comment type="catalytic activity">
    <reaction evidence="1 5">
        <text>[protein]-peptidylproline (omega=180) = [protein]-peptidylproline (omega=0)</text>
        <dbReference type="Rhea" id="RHEA:16237"/>
        <dbReference type="Rhea" id="RHEA-COMP:10747"/>
        <dbReference type="Rhea" id="RHEA-COMP:10748"/>
        <dbReference type="ChEBI" id="CHEBI:83833"/>
        <dbReference type="ChEBI" id="CHEBI:83834"/>
        <dbReference type="EC" id="5.2.1.8"/>
    </reaction>
</comment>
<dbReference type="Pfam" id="PF00254">
    <property type="entry name" value="FKBP_C"/>
    <property type="match status" value="1"/>
</dbReference>
<feature type="region of interest" description="Disordered" evidence="6">
    <location>
        <begin position="1"/>
        <end position="20"/>
    </location>
</feature>
<proteinExistence type="predicted"/>
<evidence type="ECO:0000256" key="3">
    <source>
        <dbReference type="ARBA" id="ARBA00023110"/>
    </source>
</evidence>